<dbReference type="EMBL" id="JANPWB010000012">
    <property type="protein sequence ID" value="KAJ1114852.1"/>
    <property type="molecule type" value="Genomic_DNA"/>
</dbReference>
<protein>
    <submittedName>
        <fullName evidence="2">Uncharacterized protein</fullName>
    </submittedName>
</protein>
<evidence type="ECO:0000313" key="2">
    <source>
        <dbReference type="EMBL" id="KAJ1114852.1"/>
    </source>
</evidence>
<comment type="caution">
    <text evidence="2">The sequence shown here is derived from an EMBL/GenBank/DDBJ whole genome shotgun (WGS) entry which is preliminary data.</text>
</comment>
<evidence type="ECO:0000256" key="1">
    <source>
        <dbReference type="SAM" id="MobiDB-lite"/>
    </source>
</evidence>
<accession>A0AAV7NFK3</accession>
<name>A0AAV7NFK3_PLEWA</name>
<feature type="region of interest" description="Disordered" evidence="1">
    <location>
        <begin position="119"/>
        <end position="160"/>
    </location>
</feature>
<gene>
    <name evidence="2" type="ORF">NDU88_003082</name>
</gene>
<feature type="compositionally biased region" description="Basic and acidic residues" evidence="1">
    <location>
        <begin position="147"/>
        <end position="160"/>
    </location>
</feature>
<reference evidence="2" key="1">
    <citation type="journal article" date="2022" name="bioRxiv">
        <title>Sequencing and chromosome-scale assembly of the giantPleurodeles waltlgenome.</title>
        <authorList>
            <person name="Brown T."/>
            <person name="Elewa A."/>
            <person name="Iarovenko S."/>
            <person name="Subramanian E."/>
            <person name="Araus A.J."/>
            <person name="Petzold A."/>
            <person name="Susuki M."/>
            <person name="Suzuki K.-i.T."/>
            <person name="Hayashi T."/>
            <person name="Toyoda A."/>
            <person name="Oliveira C."/>
            <person name="Osipova E."/>
            <person name="Leigh N.D."/>
            <person name="Simon A."/>
            <person name="Yun M.H."/>
        </authorList>
    </citation>
    <scope>NUCLEOTIDE SEQUENCE</scope>
    <source>
        <strain evidence="2">20211129_DDA</strain>
        <tissue evidence="2">Liver</tissue>
    </source>
</reference>
<organism evidence="2 3">
    <name type="scientific">Pleurodeles waltl</name>
    <name type="common">Iberian ribbed newt</name>
    <dbReference type="NCBI Taxonomy" id="8319"/>
    <lineage>
        <taxon>Eukaryota</taxon>
        <taxon>Metazoa</taxon>
        <taxon>Chordata</taxon>
        <taxon>Craniata</taxon>
        <taxon>Vertebrata</taxon>
        <taxon>Euteleostomi</taxon>
        <taxon>Amphibia</taxon>
        <taxon>Batrachia</taxon>
        <taxon>Caudata</taxon>
        <taxon>Salamandroidea</taxon>
        <taxon>Salamandridae</taxon>
        <taxon>Pleurodelinae</taxon>
        <taxon>Pleurodeles</taxon>
    </lineage>
</organism>
<evidence type="ECO:0000313" key="3">
    <source>
        <dbReference type="Proteomes" id="UP001066276"/>
    </source>
</evidence>
<proteinExistence type="predicted"/>
<sequence length="192" mass="21347">MIVTFQGKTKEYFDTHDLESFLNDLDEKDSEMEHKSSPPTPTRKPTTSTILTMLIKKNGRLTKKRRRPGAPGCLVVGPQRWGVCPVIWGAPPGVVLEGAPGQGSTVVRPAVTPSPYWHRSAPGRDWGKDKIFPRPGIGTGAGRRPRSRETRSRAEKRHPVEVLSMAQDRDWGRVGPGGMEIRVRAGRRHPMV</sequence>
<dbReference type="Proteomes" id="UP001066276">
    <property type="component" value="Chromosome 8"/>
</dbReference>
<keyword evidence="3" id="KW-1185">Reference proteome</keyword>
<dbReference type="AlphaFoldDB" id="A0AAV7NFK3"/>